<accession>A0A1Z1LZD5</accession>
<dbReference type="GeneID" id="65109924"/>
<keyword evidence="2" id="KW-1185">Reference proteome</keyword>
<dbReference type="EMBL" id="MF036692">
    <property type="protein sequence ID" value="ARW58183.1"/>
    <property type="molecule type" value="Genomic_DNA"/>
</dbReference>
<sequence>MKFELGTPVQHVSGSIPGVVIMYTPGIPEYKTQPGYMVSWSDGNESVHVESELTLLKAANDDCFEPAC</sequence>
<proteinExistence type="predicted"/>
<dbReference type="KEGG" id="vg:65109924"/>
<reference evidence="1 2" key="1">
    <citation type="submission" date="2017-05" db="EMBL/GenBank/DDBJ databases">
        <title>Environmental T4-family bacteriophages evolve to escape abortive infection via multiple routes in a bacterial host employing #altruistic suicide# through Type III toxin-antitoxin systems.</title>
        <authorList>
            <person name="Chen B."/>
            <person name="Akusobi C."/>
            <person name="Fang X."/>
            <person name="Salmond G.P.C."/>
        </authorList>
    </citation>
    <scope>NUCLEOTIDE SEQUENCE [LARGE SCALE GENOMIC DNA]</scope>
</reference>
<dbReference type="Proteomes" id="UP000225074">
    <property type="component" value="Genome"/>
</dbReference>
<name>A0A1Z1LZD5_9CAUD</name>
<evidence type="ECO:0000313" key="2">
    <source>
        <dbReference type="Proteomes" id="UP000225074"/>
    </source>
</evidence>
<evidence type="ECO:0008006" key="3">
    <source>
        <dbReference type="Google" id="ProtNLM"/>
    </source>
</evidence>
<dbReference type="RefSeq" id="YP_010092361.1">
    <property type="nucleotide sequence ID" value="NC_055728.1"/>
</dbReference>
<organism evidence="1 2">
    <name type="scientific">Serratia phage X20</name>
    <dbReference type="NCBI Taxonomy" id="2006942"/>
    <lineage>
        <taxon>Viruses</taxon>
        <taxon>Duplodnaviria</taxon>
        <taxon>Heunggongvirae</taxon>
        <taxon>Uroviricota</taxon>
        <taxon>Caudoviricetes</taxon>
        <taxon>Pantevenvirales</taxon>
        <taxon>Straboviridae</taxon>
        <taxon>Tevenvirinae</taxon>
        <taxon>Winklervirus</taxon>
        <taxon>Winklervirus xtwenty</taxon>
    </lineage>
</organism>
<evidence type="ECO:0000313" key="1">
    <source>
        <dbReference type="EMBL" id="ARW58183.1"/>
    </source>
</evidence>
<protein>
    <recommendedName>
        <fullName evidence="3">DUF2158 domain-containing protein</fullName>
    </recommendedName>
</protein>